<feature type="signal peptide" evidence="1">
    <location>
        <begin position="1"/>
        <end position="31"/>
    </location>
</feature>
<reference evidence="2 3" key="1">
    <citation type="submission" date="2020-07" db="EMBL/GenBank/DDBJ databases">
        <title>Taxonomic revisions and descriptions of new bacterial species based on genomic comparisons in the high-G+C-content subgroup of the family Alcaligenaceae.</title>
        <authorList>
            <person name="Szabo A."/>
            <person name="Felfoldi T."/>
        </authorList>
    </citation>
    <scope>NUCLEOTIDE SEQUENCE [LARGE SCALE GENOMIC DNA]</scope>
    <source>
        <strain evidence="2 3">DSM 25667</strain>
    </source>
</reference>
<dbReference type="EMBL" id="JACCEV010000007">
    <property type="protein sequence ID" value="NYT87010.1"/>
    <property type="molecule type" value="Genomic_DNA"/>
</dbReference>
<sequence length="130" mass="13840">MKISLRTHRRAGWIALIAFLLTTLMPSIALAVSNDTAAQAVWVQLCTVNGPTAIQIDTAAEADPLDLDSTSTQSGHCVLCFHPACPPRVGLSAVADFDGLHFAKPSLFYLAPSQLFAWAVSLARAPPRAI</sequence>
<comment type="caution">
    <text evidence="2">The sequence shown here is derived from an EMBL/GenBank/DDBJ whole genome shotgun (WGS) entry which is preliminary data.</text>
</comment>
<dbReference type="Proteomes" id="UP000554144">
    <property type="component" value="Unassembled WGS sequence"/>
</dbReference>
<name>A0A853H4R6_9BURK</name>
<dbReference type="Pfam" id="PF11162">
    <property type="entry name" value="DUF2946"/>
    <property type="match status" value="1"/>
</dbReference>
<keyword evidence="3" id="KW-1185">Reference proteome</keyword>
<proteinExistence type="predicted"/>
<keyword evidence="1" id="KW-0732">Signal</keyword>
<evidence type="ECO:0000256" key="1">
    <source>
        <dbReference type="SAM" id="SignalP"/>
    </source>
</evidence>
<dbReference type="OrthoDB" id="8636511at2"/>
<accession>A0A853H4R6</accession>
<protein>
    <submittedName>
        <fullName evidence="2">DUF2946 domain-containing protein</fullName>
    </submittedName>
</protein>
<dbReference type="InterPro" id="IPR021333">
    <property type="entry name" value="DUF2946"/>
</dbReference>
<organism evidence="2 3">
    <name type="scientific">Pollutimonas harenae</name>
    <dbReference type="NCBI Taxonomy" id="657015"/>
    <lineage>
        <taxon>Bacteria</taxon>
        <taxon>Pseudomonadati</taxon>
        <taxon>Pseudomonadota</taxon>
        <taxon>Betaproteobacteria</taxon>
        <taxon>Burkholderiales</taxon>
        <taxon>Alcaligenaceae</taxon>
        <taxon>Pollutimonas</taxon>
    </lineage>
</organism>
<dbReference type="AlphaFoldDB" id="A0A853H4R6"/>
<evidence type="ECO:0000313" key="3">
    <source>
        <dbReference type="Proteomes" id="UP000554144"/>
    </source>
</evidence>
<gene>
    <name evidence="2" type="ORF">H0A62_15530</name>
</gene>
<dbReference type="RefSeq" id="WP_130040621.1">
    <property type="nucleotide sequence ID" value="NZ_JACCEV010000007.1"/>
</dbReference>
<feature type="chain" id="PRO_5032300000" evidence="1">
    <location>
        <begin position="32"/>
        <end position="130"/>
    </location>
</feature>
<evidence type="ECO:0000313" key="2">
    <source>
        <dbReference type="EMBL" id="NYT87010.1"/>
    </source>
</evidence>